<dbReference type="Gene3D" id="3.40.1080.10">
    <property type="entry name" value="Glutaconate Coenzyme A-transferase"/>
    <property type="match status" value="1"/>
</dbReference>
<evidence type="ECO:0008006" key="2">
    <source>
        <dbReference type="Google" id="ProtNLM"/>
    </source>
</evidence>
<proteinExistence type="predicted"/>
<evidence type="ECO:0000313" key="1">
    <source>
        <dbReference type="EMBL" id="MPN61375.1"/>
    </source>
</evidence>
<name>A0A645JCD1_9ZZZZ</name>
<comment type="caution">
    <text evidence="1">The sequence shown here is derived from an EMBL/GenBank/DDBJ whole genome shotgun (WGS) entry which is preliminary data.</text>
</comment>
<reference evidence="1" key="1">
    <citation type="submission" date="2019-08" db="EMBL/GenBank/DDBJ databases">
        <authorList>
            <person name="Kucharzyk K."/>
            <person name="Murdoch R.W."/>
            <person name="Higgins S."/>
            <person name="Loffler F."/>
        </authorList>
    </citation>
    <scope>NUCLEOTIDE SEQUENCE</scope>
</reference>
<accession>A0A645JCD1</accession>
<protein>
    <recommendedName>
        <fullName evidence="2">Butyrate--acetoacetate CoA-transferase subunit B</fullName>
    </recommendedName>
</protein>
<dbReference type="EMBL" id="VSSQ01137901">
    <property type="protein sequence ID" value="MPN61375.1"/>
    <property type="molecule type" value="Genomic_DNA"/>
</dbReference>
<dbReference type="AlphaFoldDB" id="A0A645JCD1"/>
<sequence>MTAVGVVDMIVTEMCVIEVTKDGLLVTEIAPETTKEEVLAATQADLKFVDDLKVMNV</sequence>
<organism evidence="1">
    <name type="scientific">bioreactor metagenome</name>
    <dbReference type="NCBI Taxonomy" id="1076179"/>
    <lineage>
        <taxon>unclassified sequences</taxon>
        <taxon>metagenomes</taxon>
        <taxon>ecological metagenomes</taxon>
    </lineage>
</organism>
<gene>
    <name evidence="1" type="ORF">SDC9_209111</name>
</gene>
<dbReference type="SUPFAM" id="SSF100950">
    <property type="entry name" value="NagB/RpiA/CoA transferase-like"/>
    <property type="match status" value="1"/>
</dbReference>
<dbReference type="InterPro" id="IPR037171">
    <property type="entry name" value="NagB/RpiA_transferase-like"/>
</dbReference>